<dbReference type="AlphaFoldDB" id="A0A428MN46"/>
<organism evidence="2 3">
    <name type="scientific">Edaphobacter aggregans</name>
    <dbReference type="NCBI Taxonomy" id="570835"/>
    <lineage>
        <taxon>Bacteria</taxon>
        <taxon>Pseudomonadati</taxon>
        <taxon>Acidobacteriota</taxon>
        <taxon>Terriglobia</taxon>
        <taxon>Terriglobales</taxon>
        <taxon>Acidobacteriaceae</taxon>
        <taxon>Edaphobacter</taxon>
    </lineage>
</organism>
<reference evidence="2 3" key="1">
    <citation type="submission" date="2018-12" db="EMBL/GenBank/DDBJ databases">
        <title>Sequencing of bacterial isolates from soil warming experiment in Harvard Forest, Massachusetts, USA.</title>
        <authorList>
            <person name="Deangelis K."/>
        </authorList>
    </citation>
    <scope>NUCLEOTIDE SEQUENCE [LARGE SCALE GENOMIC DNA]</scope>
    <source>
        <strain evidence="2 3">EB153</strain>
    </source>
</reference>
<keyword evidence="3" id="KW-1185">Reference proteome</keyword>
<dbReference type="EMBL" id="RSDW01000001">
    <property type="protein sequence ID" value="RSL18266.1"/>
    <property type="molecule type" value="Genomic_DNA"/>
</dbReference>
<gene>
    <name evidence="2" type="ORF">EDE15_3828</name>
</gene>
<name>A0A428MN46_9BACT</name>
<feature type="transmembrane region" description="Helical" evidence="1">
    <location>
        <begin position="63"/>
        <end position="81"/>
    </location>
</feature>
<evidence type="ECO:0000313" key="3">
    <source>
        <dbReference type="Proteomes" id="UP000269669"/>
    </source>
</evidence>
<accession>A0A428MN46</accession>
<evidence type="ECO:0000256" key="1">
    <source>
        <dbReference type="SAM" id="Phobius"/>
    </source>
</evidence>
<dbReference type="Pfam" id="PF11188">
    <property type="entry name" value="DUF2975"/>
    <property type="match status" value="1"/>
</dbReference>
<dbReference type="InterPro" id="IPR021354">
    <property type="entry name" value="DUF2975"/>
</dbReference>
<keyword evidence="1" id="KW-1133">Transmembrane helix</keyword>
<proteinExistence type="predicted"/>
<dbReference type="RefSeq" id="WP_185827243.1">
    <property type="nucleotide sequence ID" value="NZ_RSDW01000001.1"/>
</dbReference>
<dbReference type="Proteomes" id="UP000269669">
    <property type="component" value="Unassembled WGS sequence"/>
</dbReference>
<sequence length="175" mass="19327">MRAEAEKRLKKIKQFSRVLRRVCQGLMVLMALVFLISVVASLVGRGVTVRAFNVAVPLSSLSFPQRLVIVTLLALAIGVLLKGLYHLQRLFGNYASGDIFTTETVGQIRQLGITALLWAGANVAWVAVTHTLMRAPSPRSFQLHLDSVAIGLIVIVISWFMEMAAEMHEENELTI</sequence>
<protein>
    <submittedName>
        <fullName evidence="2">DUF2975 family protein</fullName>
    </submittedName>
</protein>
<keyword evidence="1" id="KW-0472">Membrane</keyword>
<evidence type="ECO:0000313" key="2">
    <source>
        <dbReference type="EMBL" id="RSL18266.1"/>
    </source>
</evidence>
<keyword evidence="1" id="KW-0812">Transmembrane</keyword>
<feature type="transmembrane region" description="Helical" evidence="1">
    <location>
        <begin position="143"/>
        <end position="161"/>
    </location>
</feature>
<feature type="transmembrane region" description="Helical" evidence="1">
    <location>
        <begin position="21"/>
        <end position="43"/>
    </location>
</feature>
<comment type="caution">
    <text evidence="2">The sequence shown here is derived from an EMBL/GenBank/DDBJ whole genome shotgun (WGS) entry which is preliminary data.</text>
</comment>